<keyword evidence="2 10" id="KW-0436">Ligase</keyword>
<feature type="domain" description="RNA-binding S4" evidence="11">
    <location>
        <begin position="356"/>
        <end position="414"/>
    </location>
</feature>
<reference evidence="12 13" key="1">
    <citation type="journal article" date="2016" name="Nat. Commun.">
        <title>Thousands of microbial genomes shed light on interconnected biogeochemical processes in an aquifer system.</title>
        <authorList>
            <person name="Anantharaman K."/>
            <person name="Brown C.T."/>
            <person name="Hug L.A."/>
            <person name="Sharon I."/>
            <person name="Castelle C.J."/>
            <person name="Probst A.J."/>
            <person name="Thomas B.C."/>
            <person name="Singh A."/>
            <person name="Wilkins M.J."/>
            <person name="Karaoz U."/>
            <person name="Brodie E.L."/>
            <person name="Williams K.H."/>
            <person name="Hubbard S.S."/>
            <person name="Banfield J.F."/>
        </authorList>
    </citation>
    <scope>NUCLEOTIDE SEQUENCE [LARGE SCALE GENOMIC DNA]</scope>
</reference>
<comment type="caution">
    <text evidence="12">The sequence shown here is derived from an EMBL/GenBank/DDBJ whole genome shotgun (WGS) entry which is preliminary data.</text>
</comment>
<protein>
    <recommendedName>
        <fullName evidence="1 8">Tyrosine--tRNA ligase</fullName>
        <ecNumber evidence="1 8">6.1.1.1</ecNumber>
    </recommendedName>
</protein>
<dbReference type="Gene3D" id="3.10.290.10">
    <property type="entry name" value="RNA-binding S4 domain"/>
    <property type="match status" value="1"/>
</dbReference>
<dbReference type="PANTHER" id="PTHR11766">
    <property type="entry name" value="TYROSYL-TRNA SYNTHETASE"/>
    <property type="match status" value="1"/>
</dbReference>
<dbReference type="GO" id="GO:0006437">
    <property type="term" value="P:tyrosyl-tRNA aminoacylation"/>
    <property type="evidence" value="ECO:0007669"/>
    <property type="project" value="UniProtKB-UniRule"/>
</dbReference>
<dbReference type="GO" id="GO:0005524">
    <property type="term" value="F:ATP binding"/>
    <property type="evidence" value="ECO:0007669"/>
    <property type="project" value="UniProtKB-KW"/>
</dbReference>
<evidence type="ECO:0000256" key="8">
    <source>
        <dbReference type="NCBIfam" id="TIGR00234"/>
    </source>
</evidence>
<dbReference type="Pfam" id="PF01479">
    <property type="entry name" value="S4"/>
    <property type="match status" value="1"/>
</dbReference>
<dbReference type="InterPro" id="IPR036986">
    <property type="entry name" value="S4_RNA-bd_sf"/>
</dbReference>
<evidence type="ECO:0000259" key="11">
    <source>
        <dbReference type="SMART" id="SM00363"/>
    </source>
</evidence>
<dbReference type="PROSITE" id="PS50889">
    <property type="entry name" value="S4"/>
    <property type="match status" value="1"/>
</dbReference>
<evidence type="ECO:0000256" key="10">
    <source>
        <dbReference type="RuleBase" id="RU363036"/>
    </source>
</evidence>
<gene>
    <name evidence="12" type="ORF">A2786_02365</name>
</gene>
<organism evidence="12 13">
    <name type="scientific">Candidatus Chisholmbacteria bacterium RIFCSPHIGHO2_01_FULL_52_32</name>
    <dbReference type="NCBI Taxonomy" id="1797591"/>
    <lineage>
        <taxon>Bacteria</taxon>
        <taxon>Candidatus Chisholmiibacteriota</taxon>
    </lineage>
</organism>
<proteinExistence type="inferred from homology"/>
<comment type="catalytic activity">
    <reaction evidence="7">
        <text>tRNA(Tyr) + L-tyrosine + ATP = L-tyrosyl-tRNA(Tyr) + AMP + diphosphate + H(+)</text>
        <dbReference type="Rhea" id="RHEA:10220"/>
        <dbReference type="Rhea" id="RHEA-COMP:9706"/>
        <dbReference type="Rhea" id="RHEA-COMP:9707"/>
        <dbReference type="ChEBI" id="CHEBI:15378"/>
        <dbReference type="ChEBI" id="CHEBI:30616"/>
        <dbReference type="ChEBI" id="CHEBI:33019"/>
        <dbReference type="ChEBI" id="CHEBI:58315"/>
        <dbReference type="ChEBI" id="CHEBI:78442"/>
        <dbReference type="ChEBI" id="CHEBI:78536"/>
        <dbReference type="ChEBI" id="CHEBI:456215"/>
        <dbReference type="EC" id="6.1.1.1"/>
    </reaction>
</comment>
<dbReference type="GO" id="GO:0005829">
    <property type="term" value="C:cytosol"/>
    <property type="evidence" value="ECO:0007669"/>
    <property type="project" value="TreeGrafter"/>
</dbReference>
<dbReference type="GO" id="GO:0003723">
    <property type="term" value="F:RNA binding"/>
    <property type="evidence" value="ECO:0007669"/>
    <property type="project" value="UniProtKB-KW"/>
</dbReference>
<dbReference type="Proteomes" id="UP000179233">
    <property type="component" value="Unassembled WGS sequence"/>
</dbReference>
<dbReference type="GO" id="GO:0004831">
    <property type="term" value="F:tyrosine-tRNA ligase activity"/>
    <property type="evidence" value="ECO:0007669"/>
    <property type="project" value="UniProtKB-UniRule"/>
</dbReference>
<dbReference type="Pfam" id="PF00579">
    <property type="entry name" value="tRNA-synt_1b"/>
    <property type="match status" value="1"/>
</dbReference>
<dbReference type="AlphaFoldDB" id="A0A1G1VSG7"/>
<dbReference type="InterPro" id="IPR002307">
    <property type="entry name" value="Tyr-tRNA-ligase"/>
</dbReference>
<dbReference type="PANTHER" id="PTHR11766:SF1">
    <property type="entry name" value="TYROSINE--TRNA LIGASE"/>
    <property type="match status" value="1"/>
</dbReference>
<dbReference type="InterPro" id="IPR014729">
    <property type="entry name" value="Rossmann-like_a/b/a_fold"/>
</dbReference>
<dbReference type="CDD" id="cd00165">
    <property type="entry name" value="S4"/>
    <property type="match status" value="1"/>
</dbReference>
<evidence type="ECO:0000256" key="3">
    <source>
        <dbReference type="ARBA" id="ARBA00022741"/>
    </source>
</evidence>
<dbReference type="InterPro" id="IPR024088">
    <property type="entry name" value="Tyr-tRNA-ligase_bac-type"/>
</dbReference>
<sequence length="417" mass="47312">MDQSSKGSIPNLLFTQKMYNFNEMTIGNTKDAIDSLLSRRVDKILPSKEGLKQLITTRKIRLYQGFDPTGAKLHLGHTIGLRKLMEFASLGHEVIFLFGTGTVLVGDPSQRESGRKVLKGEEIESNIRTWKKQVEPIVDFTKVTIRKNADWLTNLSLKEIITVASHISAIQLFKRDMFKRRLDQGDTVWYHETMYPLLQGYDSVVMDVDLEIGGTDQEFNMLIGRELQAKINHREKYILTVPMIMGTDGKMMSKTSKNCIWLSDSAEDMYGKIMSLPDSQILPYLELVTDIPLVEIRSLPNDPLANKKRLAFEVTRTFHGQSKASQIKEAFERVVQRGLPPEELKDFSMENISENDTITDILTKAKLAETRSEAKRLISQGGVAINGKRINTPLEKPQLQPGSVIRAGKRKFIRLTK</sequence>
<dbReference type="CDD" id="cd00805">
    <property type="entry name" value="TyrRS_core"/>
    <property type="match status" value="1"/>
</dbReference>
<dbReference type="InterPro" id="IPR002305">
    <property type="entry name" value="aa-tRNA-synth_Ic"/>
</dbReference>
<evidence type="ECO:0000313" key="13">
    <source>
        <dbReference type="Proteomes" id="UP000179233"/>
    </source>
</evidence>
<evidence type="ECO:0000256" key="6">
    <source>
        <dbReference type="ARBA" id="ARBA00023146"/>
    </source>
</evidence>
<dbReference type="SUPFAM" id="SSF52374">
    <property type="entry name" value="Nucleotidylyl transferase"/>
    <property type="match status" value="1"/>
</dbReference>
<dbReference type="Gene3D" id="1.10.240.10">
    <property type="entry name" value="Tyrosyl-Transfer RNA Synthetase"/>
    <property type="match status" value="1"/>
</dbReference>
<keyword evidence="6 10" id="KW-0030">Aminoacyl-tRNA synthetase</keyword>
<dbReference type="Gene3D" id="3.40.50.620">
    <property type="entry name" value="HUPs"/>
    <property type="match status" value="1"/>
</dbReference>
<dbReference type="SUPFAM" id="SSF55174">
    <property type="entry name" value="Alpha-L RNA-binding motif"/>
    <property type="match status" value="1"/>
</dbReference>
<dbReference type="EC" id="6.1.1.1" evidence="1 8"/>
<name>A0A1G1VSG7_9BACT</name>
<accession>A0A1G1VSG7</accession>
<evidence type="ECO:0000256" key="2">
    <source>
        <dbReference type="ARBA" id="ARBA00022598"/>
    </source>
</evidence>
<evidence type="ECO:0000313" key="12">
    <source>
        <dbReference type="EMBL" id="OGY18339.1"/>
    </source>
</evidence>
<dbReference type="PRINTS" id="PR01040">
    <property type="entry name" value="TRNASYNTHTYR"/>
</dbReference>
<dbReference type="PROSITE" id="PS00178">
    <property type="entry name" value="AA_TRNA_LIGASE_I"/>
    <property type="match status" value="1"/>
</dbReference>
<keyword evidence="9" id="KW-0694">RNA-binding</keyword>
<evidence type="ECO:0000256" key="4">
    <source>
        <dbReference type="ARBA" id="ARBA00022840"/>
    </source>
</evidence>
<evidence type="ECO:0000256" key="1">
    <source>
        <dbReference type="ARBA" id="ARBA00013160"/>
    </source>
</evidence>
<dbReference type="InterPro" id="IPR002942">
    <property type="entry name" value="S4_RNA-bd"/>
</dbReference>
<dbReference type="EMBL" id="MHCJ01000003">
    <property type="protein sequence ID" value="OGY18339.1"/>
    <property type="molecule type" value="Genomic_DNA"/>
</dbReference>
<dbReference type="SMART" id="SM00363">
    <property type="entry name" value="S4"/>
    <property type="match status" value="1"/>
</dbReference>
<dbReference type="InterPro" id="IPR001412">
    <property type="entry name" value="aa-tRNA-synth_I_CS"/>
</dbReference>
<evidence type="ECO:0000256" key="9">
    <source>
        <dbReference type="PROSITE-ProRule" id="PRU00182"/>
    </source>
</evidence>
<evidence type="ECO:0000256" key="5">
    <source>
        <dbReference type="ARBA" id="ARBA00022917"/>
    </source>
</evidence>
<dbReference type="NCBIfam" id="TIGR00234">
    <property type="entry name" value="tyrS"/>
    <property type="match status" value="1"/>
</dbReference>
<keyword evidence="5 10" id="KW-0648">Protein biosynthesis</keyword>
<evidence type="ECO:0000256" key="7">
    <source>
        <dbReference type="ARBA" id="ARBA00048248"/>
    </source>
</evidence>
<comment type="similarity">
    <text evidence="10">Belongs to the class-I aminoacyl-tRNA synthetase family.</text>
</comment>
<keyword evidence="4 10" id="KW-0067">ATP-binding</keyword>
<keyword evidence="3 10" id="KW-0547">Nucleotide-binding</keyword>